<dbReference type="InterPro" id="IPR050718">
    <property type="entry name" value="ApaG-like"/>
</dbReference>
<proteinExistence type="predicted"/>
<dbReference type="SUPFAM" id="SSF110069">
    <property type="entry name" value="ApaG-like"/>
    <property type="match status" value="1"/>
</dbReference>
<dbReference type="EMBL" id="FOVW01000014">
    <property type="protein sequence ID" value="SFO77498.1"/>
    <property type="molecule type" value="Genomic_DNA"/>
</dbReference>
<dbReference type="Pfam" id="PF04379">
    <property type="entry name" value="DUF525"/>
    <property type="match status" value="1"/>
</dbReference>
<protein>
    <submittedName>
        <fullName evidence="2">ApaG protein</fullName>
    </submittedName>
</protein>
<evidence type="ECO:0000313" key="3">
    <source>
        <dbReference type="Proteomes" id="UP000199564"/>
    </source>
</evidence>
<organism evidence="2 3">
    <name type="scientific">Algoriphagus ornithinivorans</name>
    <dbReference type="NCBI Taxonomy" id="226506"/>
    <lineage>
        <taxon>Bacteria</taxon>
        <taxon>Pseudomonadati</taxon>
        <taxon>Bacteroidota</taxon>
        <taxon>Cytophagia</taxon>
        <taxon>Cytophagales</taxon>
        <taxon>Cyclobacteriaceae</taxon>
        <taxon>Algoriphagus</taxon>
    </lineage>
</organism>
<evidence type="ECO:0000259" key="1">
    <source>
        <dbReference type="PROSITE" id="PS51087"/>
    </source>
</evidence>
<dbReference type="InterPro" id="IPR007474">
    <property type="entry name" value="ApaG_domain"/>
</dbReference>
<dbReference type="AlphaFoldDB" id="A0A1I5JXJ4"/>
<dbReference type="PANTHER" id="PTHR47191:SF2">
    <property type="entry name" value="OS05G0170800 PROTEIN"/>
    <property type="match status" value="1"/>
</dbReference>
<dbReference type="PROSITE" id="PS51087">
    <property type="entry name" value="APAG"/>
    <property type="match status" value="1"/>
</dbReference>
<gene>
    <name evidence="2" type="ORF">SAMN04488519_11448</name>
</gene>
<dbReference type="Proteomes" id="UP000199564">
    <property type="component" value="Unassembled WGS sequence"/>
</dbReference>
<dbReference type="InterPro" id="IPR036767">
    <property type="entry name" value="ApaG_sf"/>
</dbReference>
<dbReference type="NCBIfam" id="NF003967">
    <property type="entry name" value="PRK05461.1"/>
    <property type="match status" value="1"/>
</dbReference>
<reference evidence="3" key="1">
    <citation type="submission" date="2016-10" db="EMBL/GenBank/DDBJ databases">
        <authorList>
            <person name="Varghese N."/>
            <person name="Submissions S."/>
        </authorList>
    </citation>
    <scope>NUCLEOTIDE SEQUENCE [LARGE SCALE GENOMIC DNA]</scope>
    <source>
        <strain evidence="3">DSM 15282</strain>
    </source>
</reference>
<dbReference type="Gene3D" id="2.60.40.1470">
    <property type="entry name" value="ApaG domain"/>
    <property type="match status" value="1"/>
</dbReference>
<dbReference type="STRING" id="226506.SAMN04488519_11448"/>
<dbReference type="RefSeq" id="WP_091655638.1">
    <property type="nucleotide sequence ID" value="NZ_FOVW01000014.1"/>
</dbReference>
<keyword evidence="3" id="KW-1185">Reference proteome</keyword>
<name>A0A1I5JXJ4_9BACT</name>
<dbReference type="PANTHER" id="PTHR47191">
    <property type="entry name" value="OS05G0170800 PROTEIN"/>
    <property type="match status" value="1"/>
</dbReference>
<accession>A0A1I5JXJ4</accession>
<evidence type="ECO:0000313" key="2">
    <source>
        <dbReference type="EMBL" id="SFO77498.1"/>
    </source>
</evidence>
<feature type="domain" description="ApaG" evidence="1">
    <location>
        <begin position="3"/>
        <end position="128"/>
    </location>
</feature>
<sequence>MVTATTNGIEVSVEVTYQAEFSSPLQHHYVFTYKVTIQNKSAQTVQLLRRRWEISDAAENTKIVEGEGVVGQQPTLEPGESHSYVSGCNLKSGLGKMKGVYTMQKLFDGKILEVAVPEFQMIANIFHN</sequence>